<dbReference type="Gene3D" id="1.10.3730.20">
    <property type="match status" value="1"/>
</dbReference>
<dbReference type="EMBL" id="CAUJNA010000391">
    <property type="protein sequence ID" value="CAJ1376416.1"/>
    <property type="molecule type" value="Genomic_DNA"/>
</dbReference>
<feature type="transmembrane region" description="Helical" evidence="1">
    <location>
        <begin position="143"/>
        <end position="164"/>
    </location>
</feature>
<feature type="transmembrane region" description="Helical" evidence="1">
    <location>
        <begin position="50"/>
        <end position="69"/>
    </location>
</feature>
<organism evidence="2 3">
    <name type="scientific">Effrenium voratum</name>
    <dbReference type="NCBI Taxonomy" id="2562239"/>
    <lineage>
        <taxon>Eukaryota</taxon>
        <taxon>Sar</taxon>
        <taxon>Alveolata</taxon>
        <taxon>Dinophyceae</taxon>
        <taxon>Suessiales</taxon>
        <taxon>Symbiodiniaceae</taxon>
        <taxon>Effrenium</taxon>
    </lineage>
</organism>
<feature type="transmembrane region" description="Helical" evidence="1">
    <location>
        <begin position="114"/>
        <end position="136"/>
    </location>
</feature>
<dbReference type="SUPFAM" id="SSF103481">
    <property type="entry name" value="Multidrug resistance efflux transporter EmrE"/>
    <property type="match status" value="1"/>
</dbReference>
<keyword evidence="1" id="KW-0472">Membrane</keyword>
<dbReference type="AlphaFoldDB" id="A0AA36HWM1"/>
<evidence type="ECO:0000256" key="1">
    <source>
        <dbReference type="SAM" id="Phobius"/>
    </source>
</evidence>
<keyword evidence="1" id="KW-1133">Transmembrane helix</keyword>
<accession>A0AA36HWM1</accession>
<sequence length="324" mass="34824">MSCPIAPSLLQLSAQSSSTQAHGSNGYEAPAPLLQFLLSPVAGTSFGSEPAALALSFCLVLAGGTLHGVAMALRKLFGEGHNEYWRQPRWWLGVLCDGVAGLMIWPAMPILAAQVLMPLATVVQLVVAYTLGLFFFQEQVSSWNHLGVLLAMVGVVGVSVSSPWRAADPRSICVDQWLQPHFMGAKPQRGGGEGEGLALPEVDEYFATYAEDKSLAVCVFCRFGRRASCLAALALAYINKCRVWLPDVDGFDGGQARYVDADCLATPVERACRARTADLTASRAMQKVFADLQRLAPSLAYLCHRLNIDDDAMAAAWQGFGELA</sequence>
<dbReference type="InterPro" id="IPR037185">
    <property type="entry name" value="EmrE-like"/>
</dbReference>
<reference evidence="2" key="1">
    <citation type="submission" date="2023-08" db="EMBL/GenBank/DDBJ databases">
        <authorList>
            <person name="Chen Y."/>
            <person name="Shah S."/>
            <person name="Dougan E. K."/>
            <person name="Thang M."/>
            <person name="Chan C."/>
        </authorList>
    </citation>
    <scope>NUCLEOTIDE SEQUENCE</scope>
</reference>
<feature type="transmembrane region" description="Helical" evidence="1">
    <location>
        <begin position="90"/>
        <end position="108"/>
    </location>
</feature>
<dbReference type="Proteomes" id="UP001178507">
    <property type="component" value="Unassembled WGS sequence"/>
</dbReference>
<evidence type="ECO:0000313" key="3">
    <source>
        <dbReference type="Proteomes" id="UP001178507"/>
    </source>
</evidence>
<evidence type="ECO:0000313" key="2">
    <source>
        <dbReference type="EMBL" id="CAJ1376416.1"/>
    </source>
</evidence>
<keyword evidence="1" id="KW-0812">Transmembrane</keyword>
<gene>
    <name evidence="2" type="ORF">EVOR1521_LOCUS5490</name>
</gene>
<comment type="caution">
    <text evidence="2">The sequence shown here is derived from an EMBL/GenBank/DDBJ whole genome shotgun (WGS) entry which is preliminary data.</text>
</comment>
<protein>
    <submittedName>
        <fullName evidence="2">Uncharacterized protein</fullName>
    </submittedName>
</protein>
<keyword evidence="3" id="KW-1185">Reference proteome</keyword>
<name>A0AA36HWM1_9DINO</name>
<proteinExistence type="predicted"/>